<dbReference type="InterPro" id="IPR043857">
    <property type="entry name" value="DUF5819"/>
</dbReference>
<keyword evidence="1" id="KW-1133">Transmembrane helix</keyword>
<evidence type="ECO:0000313" key="3">
    <source>
        <dbReference type="Proteomes" id="UP001596139"/>
    </source>
</evidence>
<evidence type="ECO:0000313" key="2">
    <source>
        <dbReference type="EMBL" id="MFC6065017.1"/>
    </source>
</evidence>
<dbReference type="Pfam" id="PF19136">
    <property type="entry name" value="DUF5819"/>
    <property type="match status" value="1"/>
</dbReference>
<sequence length="228" mass="25030">MQSNADETRPPEESPATALSLPSRIVVATAAGGIAVAALVHIAMMFLHVAPSNTVTKAHGAAVSDYVYPEYEQNWKLFAPNPLQQNISVQVRAEIRPGDGGSARTTGWTDLTALDGRAIHHNFFPSHTQQNELRRGWESFVGSHDAQNRPNGTRGELTERYLRRIAMGRLGAEWTAHGGTVDRMEFRSVTTPVGPPPWSSEKISDKPVYRVLPWWPVTVDDVPEGASK</sequence>
<proteinExistence type="predicted"/>
<accession>A0ABW1MPL3</accession>
<name>A0ABW1MPL3_9ACTN</name>
<organism evidence="2 3">
    <name type="scientific">Streptomyces ochraceiscleroticus</name>
    <dbReference type="NCBI Taxonomy" id="47761"/>
    <lineage>
        <taxon>Bacteria</taxon>
        <taxon>Bacillati</taxon>
        <taxon>Actinomycetota</taxon>
        <taxon>Actinomycetes</taxon>
        <taxon>Kitasatosporales</taxon>
        <taxon>Streptomycetaceae</taxon>
        <taxon>Streptomyces</taxon>
    </lineage>
</organism>
<keyword evidence="3" id="KW-1185">Reference proteome</keyword>
<protein>
    <submittedName>
        <fullName evidence="2">DUF5819 family protein</fullName>
    </submittedName>
</protein>
<gene>
    <name evidence="2" type="ORF">ACFP4F_21070</name>
</gene>
<keyword evidence="1" id="KW-0812">Transmembrane</keyword>
<evidence type="ECO:0000256" key="1">
    <source>
        <dbReference type="SAM" id="Phobius"/>
    </source>
</evidence>
<dbReference type="EMBL" id="JBHSPX010000006">
    <property type="protein sequence ID" value="MFC6065017.1"/>
    <property type="molecule type" value="Genomic_DNA"/>
</dbReference>
<keyword evidence="1" id="KW-0472">Membrane</keyword>
<feature type="transmembrane region" description="Helical" evidence="1">
    <location>
        <begin position="25"/>
        <end position="47"/>
    </location>
</feature>
<comment type="caution">
    <text evidence="2">The sequence shown here is derived from an EMBL/GenBank/DDBJ whole genome shotgun (WGS) entry which is preliminary data.</text>
</comment>
<dbReference type="RefSeq" id="WP_031050105.1">
    <property type="nucleotide sequence ID" value="NZ_JBHSPX010000006.1"/>
</dbReference>
<dbReference type="Proteomes" id="UP001596139">
    <property type="component" value="Unassembled WGS sequence"/>
</dbReference>
<reference evidence="3" key="1">
    <citation type="journal article" date="2019" name="Int. J. Syst. Evol. Microbiol.">
        <title>The Global Catalogue of Microorganisms (GCM) 10K type strain sequencing project: providing services to taxonomists for standard genome sequencing and annotation.</title>
        <authorList>
            <consortium name="The Broad Institute Genomics Platform"/>
            <consortium name="The Broad Institute Genome Sequencing Center for Infectious Disease"/>
            <person name="Wu L."/>
            <person name="Ma J."/>
        </authorList>
    </citation>
    <scope>NUCLEOTIDE SEQUENCE [LARGE SCALE GENOMIC DNA]</scope>
    <source>
        <strain evidence="3">CGMCC 1.15180</strain>
    </source>
</reference>